<comment type="caution">
    <text evidence="1">The sequence shown here is derived from an EMBL/GenBank/DDBJ whole genome shotgun (WGS) entry which is preliminary data.</text>
</comment>
<organism evidence="1 2">
    <name type="scientific">Cinchona calisaya</name>
    <dbReference type="NCBI Taxonomy" id="153742"/>
    <lineage>
        <taxon>Eukaryota</taxon>
        <taxon>Viridiplantae</taxon>
        <taxon>Streptophyta</taxon>
        <taxon>Embryophyta</taxon>
        <taxon>Tracheophyta</taxon>
        <taxon>Spermatophyta</taxon>
        <taxon>Magnoliopsida</taxon>
        <taxon>eudicotyledons</taxon>
        <taxon>Gunneridae</taxon>
        <taxon>Pentapetalae</taxon>
        <taxon>asterids</taxon>
        <taxon>lamiids</taxon>
        <taxon>Gentianales</taxon>
        <taxon>Rubiaceae</taxon>
        <taxon>Cinchonoideae</taxon>
        <taxon>Cinchoneae</taxon>
        <taxon>Cinchona</taxon>
    </lineage>
</organism>
<proteinExistence type="predicted"/>
<dbReference type="Proteomes" id="UP001630127">
    <property type="component" value="Unassembled WGS sequence"/>
</dbReference>
<protein>
    <submittedName>
        <fullName evidence="1">Uncharacterized protein</fullName>
    </submittedName>
</protein>
<sequence length="149" mass="16751">MAMQSVGRDKTRDDEPLAAISKDMNTSAFPSNPIPVQDVPLMNYPVQEDMAYVAQESTSNPMADATVLQEGKAILTQPISLYIADQRLVVMNSFYHGKPSSDSDSQLHEDNSLNKIINRQAILDLPERNMLHHMIVNDPHLRFWQTTAN</sequence>
<keyword evidence="2" id="KW-1185">Reference proteome</keyword>
<gene>
    <name evidence="1" type="ORF">ACH5RR_033757</name>
</gene>
<evidence type="ECO:0000313" key="2">
    <source>
        <dbReference type="Proteomes" id="UP001630127"/>
    </source>
</evidence>
<dbReference type="AlphaFoldDB" id="A0ABD2Y8X3"/>
<accession>A0ABD2Y8X3</accession>
<reference evidence="1 2" key="1">
    <citation type="submission" date="2024-11" db="EMBL/GenBank/DDBJ databases">
        <title>A near-complete genome assembly of Cinchona calisaya.</title>
        <authorList>
            <person name="Lian D.C."/>
            <person name="Zhao X.W."/>
            <person name="Wei L."/>
        </authorList>
    </citation>
    <scope>NUCLEOTIDE SEQUENCE [LARGE SCALE GENOMIC DNA]</scope>
    <source>
        <tissue evidence="1">Nenye</tissue>
    </source>
</reference>
<name>A0ABD2Y8X3_9GENT</name>
<evidence type="ECO:0000313" key="1">
    <source>
        <dbReference type="EMBL" id="KAL3503916.1"/>
    </source>
</evidence>
<dbReference type="EMBL" id="JBJUIK010000014">
    <property type="protein sequence ID" value="KAL3503916.1"/>
    <property type="molecule type" value="Genomic_DNA"/>
</dbReference>